<reference evidence="2" key="1">
    <citation type="submission" date="2016-10" db="EMBL/GenBank/DDBJ databases">
        <authorList>
            <person name="Varghese N."/>
            <person name="Submissions S."/>
        </authorList>
    </citation>
    <scope>NUCLEOTIDE SEQUENCE [LARGE SCALE GENOMIC DNA]</scope>
    <source>
        <strain evidence="2">DSM 24536</strain>
    </source>
</reference>
<proteinExistence type="predicted"/>
<dbReference type="PROSITE" id="PS51257">
    <property type="entry name" value="PROKAR_LIPOPROTEIN"/>
    <property type="match status" value="1"/>
</dbReference>
<name>A0A1G9T5S3_9SPHI</name>
<evidence type="ECO:0000313" key="2">
    <source>
        <dbReference type="Proteomes" id="UP000199226"/>
    </source>
</evidence>
<organism evidence="1 2">
    <name type="scientific">Daejeonella rubra</name>
    <dbReference type="NCBI Taxonomy" id="990371"/>
    <lineage>
        <taxon>Bacteria</taxon>
        <taxon>Pseudomonadati</taxon>
        <taxon>Bacteroidota</taxon>
        <taxon>Sphingobacteriia</taxon>
        <taxon>Sphingobacteriales</taxon>
        <taxon>Sphingobacteriaceae</taxon>
        <taxon>Daejeonella</taxon>
    </lineage>
</organism>
<dbReference type="EMBL" id="FNHH01000012">
    <property type="protein sequence ID" value="SDM42986.1"/>
    <property type="molecule type" value="Genomic_DNA"/>
</dbReference>
<dbReference type="RefSeq" id="WP_090704407.1">
    <property type="nucleotide sequence ID" value="NZ_FNHH01000012.1"/>
</dbReference>
<protein>
    <recommendedName>
        <fullName evidence="3">Lipoprotein</fullName>
    </recommendedName>
</protein>
<accession>A0A1G9T5S3</accession>
<gene>
    <name evidence="1" type="ORF">SAMN05421813_11217</name>
</gene>
<evidence type="ECO:0008006" key="3">
    <source>
        <dbReference type="Google" id="ProtNLM"/>
    </source>
</evidence>
<evidence type="ECO:0000313" key="1">
    <source>
        <dbReference type="EMBL" id="SDM42986.1"/>
    </source>
</evidence>
<dbReference type="AlphaFoldDB" id="A0A1G9T5S3"/>
<dbReference type="OrthoDB" id="768192at2"/>
<dbReference type="Proteomes" id="UP000199226">
    <property type="component" value="Unassembled WGS sequence"/>
</dbReference>
<keyword evidence="2" id="KW-1185">Reference proteome</keyword>
<sequence>MKKTFYFFAFIGSLMLVSCNQGTKDNAKQLADSLENEKNYGDKCYTAIYETDTATMKIRTDEKGKVTGDLIINFGELKPNTLEKILNQGQIAGNFRGDTLFVDYSYTSGTINKTVFKNPLAFLKKGDKLILGVGDIETYVGKSYFVTNKPINFEIARFQFEPVECK</sequence>